<reference evidence="1 2" key="1">
    <citation type="submission" date="2018-08" db="EMBL/GenBank/DDBJ databases">
        <title>Pallidiluteibacterium maritimus gen. nov., sp. nov., isolated from coastal sediment.</title>
        <authorList>
            <person name="Zhou L.Y."/>
        </authorList>
    </citation>
    <scope>NUCLEOTIDE SEQUENCE [LARGE SCALE GENOMIC DNA]</scope>
    <source>
        <strain evidence="1 2">XSD2</strain>
    </source>
</reference>
<gene>
    <name evidence="1" type="ORF">D1614_22865</name>
</gene>
<dbReference type="EMBL" id="QWGR01000024">
    <property type="protein sequence ID" value="RIJ45513.1"/>
    <property type="molecule type" value="Genomic_DNA"/>
</dbReference>
<dbReference type="RefSeq" id="WP_119440322.1">
    <property type="nucleotide sequence ID" value="NZ_QWGR01000024.1"/>
</dbReference>
<keyword evidence="2" id="KW-1185">Reference proteome</keyword>
<protein>
    <submittedName>
        <fullName evidence="1">Uncharacterized protein</fullName>
    </submittedName>
</protein>
<evidence type="ECO:0000313" key="2">
    <source>
        <dbReference type="Proteomes" id="UP000265926"/>
    </source>
</evidence>
<dbReference type="AlphaFoldDB" id="A0A399STQ2"/>
<comment type="caution">
    <text evidence="1">The sequence shown here is derived from an EMBL/GenBank/DDBJ whole genome shotgun (WGS) entry which is preliminary data.</text>
</comment>
<proteinExistence type="predicted"/>
<dbReference type="Proteomes" id="UP000265926">
    <property type="component" value="Unassembled WGS sequence"/>
</dbReference>
<accession>A0A399STQ2</accession>
<organism evidence="1 2">
    <name type="scientific">Maribellus luteus</name>
    <dbReference type="NCBI Taxonomy" id="2305463"/>
    <lineage>
        <taxon>Bacteria</taxon>
        <taxon>Pseudomonadati</taxon>
        <taxon>Bacteroidota</taxon>
        <taxon>Bacteroidia</taxon>
        <taxon>Marinilabiliales</taxon>
        <taxon>Prolixibacteraceae</taxon>
        <taxon>Maribellus</taxon>
    </lineage>
</organism>
<name>A0A399STQ2_9BACT</name>
<evidence type="ECO:0000313" key="1">
    <source>
        <dbReference type="EMBL" id="RIJ45513.1"/>
    </source>
</evidence>
<sequence>MSNPVSTIDYPIKYLKYFFLEDGYLEYRRNFIQYCAEKKKSNPELVQVEMTEFEIIISEPERIETKEVTLVTTSFSKNLIRDLKQQIDKSINFLRDVQFVNRQDIESFMHVQRVILQDIKDANNEIFENFPECKSLVDNLDKYIEGLTPTKKRVTNRIVKKVYEDDELIRYSLFAGRDVIASFLKWLHGKLIEHYIIVELDDSEEGERQFVEIYASSNPKELEYSVKFLKNNINAVLVINKMVEFLKNLTPKNIDESKCFVNKRGKTLNANDINVANNKIREEKIIGDNDVQKFIHEFEEKVSSLPENPKP</sequence>